<dbReference type="AlphaFoldDB" id="A0A9P9DE05"/>
<name>A0A9P9DE05_9HYPO</name>
<dbReference type="Proteomes" id="UP000717696">
    <property type="component" value="Unassembled WGS sequence"/>
</dbReference>
<accession>A0A9P9DE05</accession>
<organism evidence="1 2">
    <name type="scientific">Dactylonectria estremocensis</name>
    <dbReference type="NCBI Taxonomy" id="1079267"/>
    <lineage>
        <taxon>Eukaryota</taxon>
        <taxon>Fungi</taxon>
        <taxon>Dikarya</taxon>
        <taxon>Ascomycota</taxon>
        <taxon>Pezizomycotina</taxon>
        <taxon>Sordariomycetes</taxon>
        <taxon>Hypocreomycetidae</taxon>
        <taxon>Hypocreales</taxon>
        <taxon>Nectriaceae</taxon>
        <taxon>Dactylonectria</taxon>
    </lineage>
</organism>
<keyword evidence="2" id="KW-1185">Reference proteome</keyword>
<proteinExistence type="predicted"/>
<evidence type="ECO:0000313" key="2">
    <source>
        <dbReference type="Proteomes" id="UP000717696"/>
    </source>
</evidence>
<sequence>MEVKGTRVATAALGAAAIDAMVGGNSSRHGKLKLAESVIGGLLANRVVNGPPDEL</sequence>
<evidence type="ECO:0000313" key="1">
    <source>
        <dbReference type="EMBL" id="KAH7117207.1"/>
    </source>
</evidence>
<dbReference type="EMBL" id="JAGMUU010000034">
    <property type="protein sequence ID" value="KAH7117207.1"/>
    <property type="molecule type" value="Genomic_DNA"/>
</dbReference>
<dbReference type="OrthoDB" id="5153366at2759"/>
<reference evidence="1" key="1">
    <citation type="journal article" date="2021" name="Nat. Commun.">
        <title>Genetic determinants of endophytism in the Arabidopsis root mycobiome.</title>
        <authorList>
            <person name="Mesny F."/>
            <person name="Miyauchi S."/>
            <person name="Thiergart T."/>
            <person name="Pickel B."/>
            <person name="Atanasova L."/>
            <person name="Karlsson M."/>
            <person name="Huettel B."/>
            <person name="Barry K.W."/>
            <person name="Haridas S."/>
            <person name="Chen C."/>
            <person name="Bauer D."/>
            <person name="Andreopoulos W."/>
            <person name="Pangilinan J."/>
            <person name="LaButti K."/>
            <person name="Riley R."/>
            <person name="Lipzen A."/>
            <person name="Clum A."/>
            <person name="Drula E."/>
            <person name="Henrissat B."/>
            <person name="Kohler A."/>
            <person name="Grigoriev I.V."/>
            <person name="Martin F.M."/>
            <person name="Hacquard S."/>
        </authorList>
    </citation>
    <scope>NUCLEOTIDE SEQUENCE</scope>
    <source>
        <strain evidence="1">MPI-CAGE-AT-0021</strain>
    </source>
</reference>
<gene>
    <name evidence="1" type="ORF">B0J13DRAFT_570907</name>
</gene>
<protein>
    <submittedName>
        <fullName evidence="1">Uncharacterized protein</fullName>
    </submittedName>
</protein>
<comment type="caution">
    <text evidence="1">The sequence shown here is derived from an EMBL/GenBank/DDBJ whole genome shotgun (WGS) entry which is preliminary data.</text>
</comment>